<evidence type="ECO:0000313" key="3">
    <source>
        <dbReference type="Proteomes" id="UP000186953"/>
    </source>
</evidence>
<protein>
    <recommendedName>
        <fullName evidence="4">Outer membrane protein beta-barrel domain-containing protein</fullName>
    </recommendedName>
</protein>
<keyword evidence="1" id="KW-0732">Signal</keyword>
<feature type="chain" id="PRO_5012975384" description="Outer membrane protein beta-barrel domain-containing protein" evidence="1">
    <location>
        <begin position="20"/>
        <end position="81"/>
    </location>
</feature>
<dbReference type="Proteomes" id="UP000186953">
    <property type="component" value="Unassembled WGS sequence"/>
</dbReference>
<evidence type="ECO:0000313" key="2">
    <source>
        <dbReference type="EMBL" id="SIQ31976.1"/>
    </source>
</evidence>
<feature type="signal peptide" evidence="1">
    <location>
        <begin position="1"/>
        <end position="19"/>
    </location>
</feature>
<accession>A0A1N6RT99</accession>
<dbReference type="RefSeq" id="WP_076547571.1">
    <property type="nucleotide sequence ID" value="NZ_FTMA01000001.1"/>
</dbReference>
<reference evidence="3" key="1">
    <citation type="submission" date="2017-01" db="EMBL/GenBank/DDBJ databases">
        <authorList>
            <person name="Varghese N."/>
            <person name="Submissions S."/>
        </authorList>
    </citation>
    <scope>NUCLEOTIDE SEQUENCE [LARGE SCALE GENOMIC DNA]</scope>
    <source>
        <strain evidence="3">DSM 15366</strain>
    </source>
</reference>
<dbReference type="OrthoDB" id="883248at2"/>
<sequence length="81" mass="8656">MKKIIFLSVILLSVFNITAQSGKLVEDGLFKVNALLPGVSYEVGVGERTAINAEAIIGFALRGTSNVETEFGLYLGFAADF</sequence>
<proteinExistence type="predicted"/>
<evidence type="ECO:0000256" key="1">
    <source>
        <dbReference type="SAM" id="SignalP"/>
    </source>
</evidence>
<organism evidence="2 3">
    <name type="scientific">Maribacter ulvicola</name>
    <dbReference type="NCBI Taxonomy" id="228959"/>
    <lineage>
        <taxon>Bacteria</taxon>
        <taxon>Pseudomonadati</taxon>
        <taxon>Bacteroidota</taxon>
        <taxon>Flavobacteriia</taxon>
        <taxon>Flavobacteriales</taxon>
        <taxon>Flavobacteriaceae</taxon>
        <taxon>Maribacter</taxon>
    </lineage>
</organism>
<dbReference type="EMBL" id="FTMA01000001">
    <property type="protein sequence ID" value="SIQ31976.1"/>
    <property type="molecule type" value="Genomic_DNA"/>
</dbReference>
<name>A0A1N6RT99_9FLAO</name>
<evidence type="ECO:0008006" key="4">
    <source>
        <dbReference type="Google" id="ProtNLM"/>
    </source>
</evidence>
<dbReference type="AlphaFoldDB" id="A0A1N6RT99"/>
<dbReference type="STRING" id="228959.SAMN05421797_1011390"/>
<gene>
    <name evidence="2" type="ORF">SAMN05421797_1011390</name>
</gene>
<keyword evidence="3" id="KW-1185">Reference proteome</keyword>